<dbReference type="RefSeq" id="WP_310096229.1">
    <property type="nucleotide sequence ID" value="NZ_JAVDUU010000002.1"/>
</dbReference>
<dbReference type="InterPro" id="IPR039426">
    <property type="entry name" value="TonB-dep_rcpt-like"/>
</dbReference>
<dbReference type="Pfam" id="PF13715">
    <property type="entry name" value="CarbopepD_reg_2"/>
    <property type="match status" value="1"/>
</dbReference>
<dbReference type="Proteomes" id="UP001247620">
    <property type="component" value="Unassembled WGS sequence"/>
</dbReference>
<dbReference type="InterPro" id="IPR012910">
    <property type="entry name" value="Plug_dom"/>
</dbReference>
<evidence type="ECO:0000256" key="5">
    <source>
        <dbReference type="ARBA" id="ARBA00023077"/>
    </source>
</evidence>
<dbReference type="InterPro" id="IPR000531">
    <property type="entry name" value="Beta-barrel_TonB"/>
</dbReference>
<evidence type="ECO:0000256" key="3">
    <source>
        <dbReference type="ARBA" id="ARBA00022452"/>
    </source>
</evidence>
<dbReference type="Gene3D" id="2.40.170.20">
    <property type="entry name" value="TonB-dependent receptor, beta-barrel domain"/>
    <property type="match status" value="1"/>
</dbReference>
<protein>
    <submittedName>
        <fullName evidence="13">TonB-linked SusC/RagA family outer membrane protein</fullName>
    </submittedName>
</protein>
<dbReference type="SUPFAM" id="SSF56935">
    <property type="entry name" value="Porins"/>
    <property type="match status" value="1"/>
</dbReference>
<evidence type="ECO:0000256" key="1">
    <source>
        <dbReference type="ARBA" id="ARBA00004571"/>
    </source>
</evidence>
<evidence type="ECO:0000313" key="14">
    <source>
        <dbReference type="Proteomes" id="UP001247620"/>
    </source>
</evidence>
<comment type="caution">
    <text evidence="13">The sequence shown here is derived from an EMBL/GenBank/DDBJ whole genome shotgun (WGS) entry which is preliminary data.</text>
</comment>
<keyword evidence="4 8" id="KW-0812">Transmembrane</keyword>
<dbReference type="Pfam" id="PF00593">
    <property type="entry name" value="TonB_dep_Rec_b-barrel"/>
    <property type="match status" value="1"/>
</dbReference>
<dbReference type="InterPro" id="IPR008969">
    <property type="entry name" value="CarboxyPept-like_regulatory"/>
</dbReference>
<dbReference type="EMBL" id="JAVDUU010000002">
    <property type="protein sequence ID" value="MDR6942740.1"/>
    <property type="molecule type" value="Genomic_DNA"/>
</dbReference>
<keyword evidence="10" id="KW-0732">Signal</keyword>
<evidence type="ECO:0000313" key="13">
    <source>
        <dbReference type="EMBL" id="MDR6942740.1"/>
    </source>
</evidence>
<evidence type="ECO:0000256" key="2">
    <source>
        <dbReference type="ARBA" id="ARBA00022448"/>
    </source>
</evidence>
<keyword evidence="7 8" id="KW-0998">Cell outer membrane</keyword>
<evidence type="ECO:0000256" key="4">
    <source>
        <dbReference type="ARBA" id="ARBA00022692"/>
    </source>
</evidence>
<evidence type="ECO:0000256" key="6">
    <source>
        <dbReference type="ARBA" id="ARBA00023136"/>
    </source>
</evidence>
<evidence type="ECO:0000256" key="8">
    <source>
        <dbReference type="PROSITE-ProRule" id="PRU01360"/>
    </source>
</evidence>
<dbReference type="Gene3D" id="2.60.40.1120">
    <property type="entry name" value="Carboxypeptidase-like, regulatory domain"/>
    <property type="match status" value="1"/>
</dbReference>
<keyword evidence="6 8" id="KW-0472">Membrane</keyword>
<name>A0ABU1TC22_9SPHI</name>
<evidence type="ECO:0000256" key="9">
    <source>
        <dbReference type="RuleBase" id="RU003357"/>
    </source>
</evidence>
<proteinExistence type="inferred from homology"/>
<dbReference type="NCBIfam" id="TIGR04057">
    <property type="entry name" value="SusC_RagA_signa"/>
    <property type="match status" value="1"/>
</dbReference>
<feature type="chain" id="PRO_5047454436" evidence="10">
    <location>
        <begin position="27"/>
        <end position="1007"/>
    </location>
</feature>
<dbReference type="NCBIfam" id="TIGR04056">
    <property type="entry name" value="OMP_RagA_SusC"/>
    <property type="match status" value="1"/>
</dbReference>
<evidence type="ECO:0000259" key="12">
    <source>
        <dbReference type="Pfam" id="PF07715"/>
    </source>
</evidence>
<keyword evidence="2 8" id="KW-0813">Transport</keyword>
<keyword evidence="14" id="KW-1185">Reference proteome</keyword>
<dbReference type="InterPro" id="IPR023997">
    <property type="entry name" value="TonB-dep_OMP_SusC/RagA_CS"/>
</dbReference>
<dbReference type="PROSITE" id="PS52016">
    <property type="entry name" value="TONB_DEPENDENT_REC_3"/>
    <property type="match status" value="1"/>
</dbReference>
<evidence type="ECO:0000256" key="7">
    <source>
        <dbReference type="ARBA" id="ARBA00023237"/>
    </source>
</evidence>
<comment type="similarity">
    <text evidence="8 9">Belongs to the TonB-dependent receptor family.</text>
</comment>
<evidence type="ECO:0000256" key="10">
    <source>
        <dbReference type="SAM" id="SignalP"/>
    </source>
</evidence>
<dbReference type="Gene3D" id="2.170.130.10">
    <property type="entry name" value="TonB-dependent receptor, plug domain"/>
    <property type="match status" value="1"/>
</dbReference>
<dbReference type="InterPro" id="IPR036942">
    <property type="entry name" value="Beta-barrel_TonB_sf"/>
</dbReference>
<feature type="domain" description="TonB-dependent receptor plug" evidence="12">
    <location>
        <begin position="120"/>
        <end position="242"/>
    </location>
</feature>
<evidence type="ECO:0000259" key="11">
    <source>
        <dbReference type="Pfam" id="PF00593"/>
    </source>
</evidence>
<feature type="signal peptide" evidence="10">
    <location>
        <begin position="1"/>
        <end position="26"/>
    </location>
</feature>
<gene>
    <name evidence="13" type="ORF">J2W55_002582</name>
</gene>
<comment type="subcellular location">
    <subcellularLocation>
        <location evidence="1 8">Cell outer membrane</location>
        <topology evidence="1 8">Multi-pass membrane protein</topology>
    </subcellularLocation>
</comment>
<keyword evidence="3 8" id="KW-1134">Transmembrane beta strand</keyword>
<organism evidence="13 14">
    <name type="scientific">Mucilaginibacter pocheonensis</name>
    <dbReference type="NCBI Taxonomy" id="398050"/>
    <lineage>
        <taxon>Bacteria</taxon>
        <taxon>Pseudomonadati</taxon>
        <taxon>Bacteroidota</taxon>
        <taxon>Sphingobacteriia</taxon>
        <taxon>Sphingobacteriales</taxon>
        <taxon>Sphingobacteriaceae</taxon>
        <taxon>Mucilaginibacter</taxon>
    </lineage>
</organism>
<dbReference type="InterPro" id="IPR023996">
    <property type="entry name" value="TonB-dep_OMP_SusC/RagA"/>
</dbReference>
<accession>A0ABU1TC22</accession>
<feature type="domain" description="TonB-dependent receptor-like beta-barrel" evidence="11">
    <location>
        <begin position="315"/>
        <end position="962"/>
    </location>
</feature>
<dbReference type="SUPFAM" id="SSF49464">
    <property type="entry name" value="Carboxypeptidase regulatory domain-like"/>
    <property type="match status" value="1"/>
</dbReference>
<dbReference type="Pfam" id="PF07715">
    <property type="entry name" value="Plug"/>
    <property type="match status" value="1"/>
</dbReference>
<reference evidence="13 14" key="1">
    <citation type="submission" date="2023-07" db="EMBL/GenBank/DDBJ databases">
        <title>Sorghum-associated microbial communities from plants grown in Nebraska, USA.</title>
        <authorList>
            <person name="Schachtman D."/>
        </authorList>
    </citation>
    <scope>NUCLEOTIDE SEQUENCE [LARGE SCALE GENOMIC DNA]</scope>
    <source>
        <strain evidence="13 14">3262</strain>
    </source>
</reference>
<sequence>MQIKPLHKKMIMTPVCIIIMVCASFAQTVLKGHVTGPDSQPVVGANVKLKDASSGTTTDVNGNFNIIYAKPVTLVITAIGFKSREVSITNETNIKIELLENITELNDVVVTAIGVKREKRLLTYSTQELKSEELIRAKEPNLINAMDGKVSGVQITSSSGTAGASARIVVRGAISANGNNEALFVVDGVPIDNSETGNIAGGAAGAGSSRLIDIDPNTIESVNVLKGAAATALYGSRGASGAVLITTKSGTANKKAAITFSSDFSFEKPLLPERQTIYGQGTTGIFYNGEDKKTSQSWGPRMDTLIINGKKAPTYDPYSYFRTGTTTNNTLSIGGGNNNSTYFISYSYFNQQGISPKNDFKRHSFFTKYSTNISKNFTTTFQLGYSNSKQDRLPEGASNGPLFVILVQPVSWNPYPVLNPDGSQRLYRFSRNAPLWTLDNISNTAIVNRFLPVTTFNYTATKWLTITERIGADIYTEQDKYTENPSAAIDLKGQIKDQDVNYRQFNHDLIVNASKTFGKFDLNMLLGNNYNSIYTQSTNLTGTGLVVNNFYNVSAGSTLTGSEGHSSQRKIGFYAQANMEYNKFLILSLTGRYDGSSVLYQQKQFYPYGSVAGGVIFSHFLPESVTQVLNFGKVRLSYATVGNDAVGPYSLQTPYILAGRNTNAGYFPFPFQGQPGFLLSSNLGNPYLQNEKLKEFETGLELKFFDNRISFEGSYFNRKSLNGIIPGIQISNTTGYGGTTVNSASIRNKGIELLLTGVPVRSKDFNWDVTVNFTRIRNKVLEINDEKGITQLGRVIKGQPYNIFYGVRYKRNASGQMLIDDSGLPVVDSEQGIVGDANPDWTGGITNTLRYKQFALSFFFDVKMHGDVQNDVESVAFFYGTAKVTANRAPIVVSGVNETTGKPNTIAVDAQTYYQSRQYESSIQDGTYVKLRNVSLSYQLSPSVVKRTPFKNASFTLTGRNLWIYSPHFTGADPEVSSYGSANGNQGIYAFSTPTSRSINLSLKLGF</sequence>
<dbReference type="InterPro" id="IPR037066">
    <property type="entry name" value="Plug_dom_sf"/>
</dbReference>
<keyword evidence="5 9" id="KW-0798">TonB box</keyword>